<protein>
    <submittedName>
        <fullName evidence="12">2-oxoacid ferredoxin oxidoreductase, subunit beta</fullName>
    </submittedName>
</protein>
<keyword evidence="8" id="KW-0411">Iron-sulfur</keyword>
<dbReference type="GO" id="GO:0051536">
    <property type="term" value="F:iron-sulfur cluster binding"/>
    <property type="evidence" value="ECO:0007669"/>
    <property type="project" value="UniProtKB-KW"/>
</dbReference>
<gene>
    <name evidence="12" type="ORF">UT63_C0083G0016</name>
</gene>
<dbReference type="PANTHER" id="PTHR48084">
    <property type="entry name" value="2-OXOGLUTARATE OXIDOREDUCTASE SUBUNIT KORB-RELATED"/>
    <property type="match status" value="1"/>
</dbReference>
<dbReference type="GO" id="GO:0045333">
    <property type="term" value="P:cellular respiration"/>
    <property type="evidence" value="ECO:0007669"/>
    <property type="project" value="UniProtKB-ARBA"/>
</dbReference>
<dbReference type="PANTHER" id="PTHR48084:SF4">
    <property type="entry name" value="2-OXOGLUTARATE OXIDOREDUCTASE SUBUNIT KORB"/>
    <property type="match status" value="1"/>
</dbReference>
<dbReference type="InterPro" id="IPR011766">
    <property type="entry name" value="TPP_enzyme_TPP-bd"/>
</dbReference>
<evidence type="ECO:0000256" key="1">
    <source>
        <dbReference type="ARBA" id="ARBA00001946"/>
    </source>
</evidence>
<evidence type="ECO:0000256" key="5">
    <source>
        <dbReference type="ARBA" id="ARBA00022842"/>
    </source>
</evidence>
<dbReference type="AlphaFoldDB" id="A0A0G0Q1A5"/>
<dbReference type="PATRIC" id="fig|1618450.3.peg.1421"/>
<feature type="domain" description="Pyruvate ferredoxin oxidoreductase beta subunit C-terminal" evidence="11">
    <location>
        <begin position="198"/>
        <end position="261"/>
    </location>
</feature>
<dbReference type="Pfam" id="PF02775">
    <property type="entry name" value="TPP_enzyme_C"/>
    <property type="match status" value="1"/>
</dbReference>
<dbReference type="NCBIfam" id="TIGR02177">
    <property type="entry name" value="PorB_KorB"/>
    <property type="match status" value="1"/>
</dbReference>
<keyword evidence="9" id="KW-0786">Thiamine pyrophosphate</keyword>
<proteinExistence type="predicted"/>
<dbReference type="GO" id="GO:0030976">
    <property type="term" value="F:thiamine pyrophosphate binding"/>
    <property type="evidence" value="ECO:0007669"/>
    <property type="project" value="InterPro"/>
</dbReference>
<organism evidence="12 13">
    <name type="scientific">Candidatus Gottesmanbacteria bacterium GW2011_GWC2_39_8</name>
    <dbReference type="NCBI Taxonomy" id="1618450"/>
    <lineage>
        <taxon>Bacteria</taxon>
        <taxon>Candidatus Gottesmaniibacteriota</taxon>
    </lineage>
</organism>
<comment type="cofactor">
    <cofactor evidence="2">
        <name>thiamine diphosphate</name>
        <dbReference type="ChEBI" id="CHEBI:58937"/>
    </cofactor>
</comment>
<evidence type="ECO:0000256" key="8">
    <source>
        <dbReference type="ARBA" id="ARBA00023014"/>
    </source>
</evidence>
<comment type="cofactor">
    <cofactor evidence="3">
        <name>[4Fe-4S] cluster</name>
        <dbReference type="ChEBI" id="CHEBI:49883"/>
    </cofactor>
</comment>
<dbReference type="InterPro" id="IPR029061">
    <property type="entry name" value="THDP-binding"/>
</dbReference>
<evidence type="ECO:0000259" key="11">
    <source>
        <dbReference type="Pfam" id="PF12367"/>
    </source>
</evidence>
<comment type="cofactor">
    <cofactor evidence="1">
        <name>Mg(2+)</name>
        <dbReference type="ChEBI" id="CHEBI:18420"/>
    </cofactor>
</comment>
<dbReference type="CDD" id="cd03375">
    <property type="entry name" value="TPP_OGFOR"/>
    <property type="match status" value="1"/>
</dbReference>
<dbReference type="Gene3D" id="3.40.50.970">
    <property type="match status" value="1"/>
</dbReference>
<keyword evidence="5" id="KW-0460">Magnesium</keyword>
<accession>A0A0G0Q1A5</accession>
<sequence length="282" mass="31081">MQITDYNTSYFPTWCPGCGDFGIWGALKSAFTKIGWTPSDFAIVFGIGCSGNMNDFLKCYAFHALHGRAIPTAVGIKIANHKLPVLVVAGDGDCYGEGGNHLMHAARGNHDITVVIHDNRVYGLTTGQTSPTSPKGYKSKSTPDGVIEVPVNPLAYAITSGATFVAQAFAGDIVHTAGIIEEGVRHKGFSLVNILQPCISFNKVNTYPWYRERVYKLGEEYDKRDKMKALEKSFFLADKIPTGIFYEEDRLTYTDSLTQLSESTLLRRSCGLNLEKILDEYV</sequence>
<evidence type="ECO:0000259" key="10">
    <source>
        <dbReference type="Pfam" id="PF02775"/>
    </source>
</evidence>
<reference evidence="12 13" key="1">
    <citation type="journal article" date="2015" name="Nature">
        <title>rRNA introns, odd ribosomes, and small enigmatic genomes across a large radiation of phyla.</title>
        <authorList>
            <person name="Brown C.T."/>
            <person name="Hug L.A."/>
            <person name="Thomas B.C."/>
            <person name="Sharon I."/>
            <person name="Castelle C.J."/>
            <person name="Singh A."/>
            <person name="Wilkins M.J."/>
            <person name="Williams K.H."/>
            <person name="Banfield J.F."/>
        </authorList>
    </citation>
    <scope>NUCLEOTIDE SEQUENCE [LARGE SCALE GENOMIC DNA]</scope>
</reference>
<dbReference type="GO" id="GO:0046872">
    <property type="term" value="F:metal ion binding"/>
    <property type="evidence" value="ECO:0007669"/>
    <property type="project" value="UniProtKB-KW"/>
</dbReference>
<dbReference type="InterPro" id="IPR011896">
    <property type="entry name" value="OFOB"/>
</dbReference>
<dbReference type="GO" id="GO:0016625">
    <property type="term" value="F:oxidoreductase activity, acting on the aldehyde or oxo group of donors, iron-sulfur protein as acceptor"/>
    <property type="evidence" value="ECO:0007669"/>
    <property type="project" value="UniProtKB-ARBA"/>
</dbReference>
<dbReference type="InterPro" id="IPR051457">
    <property type="entry name" value="2-oxoacid:Fd_oxidoreductase"/>
</dbReference>
<keyword evidence="4" id="KW-0479">Metal-binding</keyword>
<evidence type="ECO:0000313" key="12">
    <source>
        <dbReference type="EMBL" id="KKR31106.1"/>
    </source>
</evidence>
<dbReference type="Pfam" id="PF12367">
    <property type="entry name" value="PFO_beta_C"/>
    <property type="match status" value="1"/>
</dbReference>
<evidence type="ECO:0000256" key="4">
    <source>
        <dbReference type="ARBA" id="ARBA00022723"/>
    </source>
</evidence>
<comment type="caution">
    <text evidence="12">The sequence shown here is derived from an EMBL/GenBank/DDBJ whole genome shotgun (WGS) entry which is preliminary data.</text>
</comment>
<dbReference type="Proteomes" id="UP000034539">
    <property type="component" value="Unassembled WGS sequence"/>
</dbReference>
<name>A0A0G0Q1A5_9BACT</name>
<evidence type="ECO:0000256" key="9">
    <source>
        <dbReference type="ARBA" id="ARBA00023052"/>
    </source>
</evidence>
<dbReference type="EMBL" id="LBXN01000083">
    <property type="protein sequence ID" value="KKR31106.1"/>
    <property type="molecule type" value="Genomic_DNA"/>
</dbReference>
<evidence type="ECO:0000313" key="13">
    <source>
        <dbReference type="Proteomes" id="UP000034539"/>
    </source>
</evidence>
<keyword evidence="6" id="KW-0560">Oxidoreductase</keyword>
<keyword evidence="7" id="KW-0408">Iron</keyword>
<evidence type="ECO:0000256" key="2">
    <source>
        <dbReference type="ARBA" id="ARBA00001964"/>
    </source>
</evidence>
<evidence type="ECO:0000256" key="6">
    <source>
        <dbReference type="ARBA" id="ARBA00023002"/>
    </source>
</evidence>
<dbReference type="SUPFAM" id="SSF52518">
    <property type="entry name" value="Thiamin diphosphate-binding fold (THDP-binding)"/>
    <property type="match status" value="1"/>
</dbReference>
<feature type="domain" description="Thiamine pyrophosphate enzyme TPP-binding" evidence="10">
    <location>
        <begin position="48"/>
        <end position="194"/>
    </location>
</feature>
<dbReference type="InterPro" id="IPR032686">
    <property type="entry name" value="PFO_beta_C"/>
</dbReference>
<evidence type="ECO:0000256" key="7">
    <source>
        <dbReference type="ARBA" id="ARBA00023004"/>
    </source>
</evidence>
<evidence type="ECO:0000256" key="3">
    <source>
        <dbReference type="ARBA" id="ARBA00001966"/>
    </source>
</evidence>